<dbReference type="EMBL" id="CAMGYJ010000002">
    <property type="protein sequence ID" value="CAI0379141.1"/>
    <property type="molecule type" value="Genomic_DNA"/>
</dbReference>
<organism evidence="1 2">
    <name type="scientific">Linum tenue</name>
    <dbReference type="NCBI Taxonomy" id="586396"/>
    <lineage>
        <taxon>Eukaryota</taxon>
        <taxon>Viridiplantae</taxon>
        <taxon>Streptophyta</taxon>
        <taxon>Embryophyta</taxon>
        <taxon>Tracheophyta</taxon>
        <taxon>Spermatophyta</taxon>
        <taxon>Magnoliopsida</taxon>
        <taxon>eudicotyledons</taxon>
        <taxon>Gunneridae</taxon>
        <taxon>Pentapetalae</taxon>
        <taxon>rosids</taxon>
        <taxon>fabids</taxon>
        <taxon>Malpighiales</taxon>
        <taxon>Linaceae</taxon>
        <taxon>Linum</taxon>
    </lineage>
</organism>
<name>A0AAV0H1K2_9ROSI</name>
<comment type="caution">
    <text evidence="1">The sequence shown here is derived from an EMBL/GenBank/DDBJ whole genome shotgun (WGS) entry which is preliminary data.</text>
</comment>
<proteinExistence type="predicted"/>
<reference evidence="1" key="1">
    <citation type="submission" date="2022-08" db="EMBL/GenBank/DDBJ databases">
        <authorList>
            <person name="Gutierrez-Valencia J."/>
        </authorList>
    </citation>
    <scope>NUCLEOTIDE SEQUENCE</scope>
</reference>
<accession>A0AAV0H1K2</accession>
<protein>
    <submittedName>
        <fullName evidence="1">Uncharacterized protein</fullName>
    </submittedName>
</protein>
<dbReference type="Proteomes" id="UP001154282">
    <property type="component" value="Unassembled WGS sequence"/>
</dbReference>
<gene>
    <name evidence="1" type="ORF">LITE_LOCUS2146</name>
</gene>
<evidence type="ECO:0000313" key="2">
    <source>
        <dbReference type="Proteomes" id="UP001154282"/>
    </source>
</evidence>
<dbReference type="AlphaFoldDB" id="A0AAV0H1K2"/>
<evidence type="ECO:0000313" key="1">
    <source>
        <dbReference type="EMBL" id="CAI0379141.1"/>
    </source>
</evidence>
<sequence length="116" mass="12926">MEIAGLLLFYGGIIAYPMYSFFHIRLSDPGCQHPYPVLHRVFAYVMTLKREAGLTYLTSVPVVTGVIIAIEVFDFLEDISGSLTHLATRELSILKDIKVLSELHIEVDICVPSGKT</sequence>
<keyword evidence="2" id="KW-1185">Reference proteome</keyword>